<sequence length="33" mass="3833">LKKSEAKSLIVAFIIFIFTDGFLTIILYWSQII</sequence>
<gene>
    <name evidence="2" type="ORF">S01H4_01724</name>
</gene>
<feature type="transmembrane region" description="Helical" evidence="1">
    <location>
        <begin position="9"/>
        <end position="29"/>
    </location>
</feature>
<dbReference type="EMBL" id="BART01000333">
    <property type="protein sequence ID" value="GAG70713.1"/>
    <property type="molecule type" value="Genomic_DNA"/>
</dbReference>
<name>X1ADF7_9ZZZZ</name>
<evidence type="ECO:0000313" key="2">
    <source>
        <dbReference type="EMBL" id="GAG70713.1"/>
    </source>
</evidence>
<proteinExistence type="predicted"/>
<keyword evidence="1" id="KW-0472">Membrane</keyword>
<accession>X1ADF7</accession>
<feature type="non-terminal residue" evidence="2">
    <location>
        <position position="1"/>
    </location>
</feature>
<protein>
    <submittedName>
        <fullName evidence="2">Uncharacterized protein</fullName>
    </submittedName>
</protein>
<reference evidence="2" key="1">
    <citation type="journal article" date="2014" name="Front. Microbiol.">
        <title>High frequency of phylogenetically diverse reductive dehalogenase-homologous genes in deep subseafloor sedimentary metagenomes.</title>
        <authorList>
            <person name="Kawai M."/>
            <person name="Futagami T."/>
            <person name="Toyoda A."/>
            <person name="Takaki Y."/>
            <person name="Nishi S."/>
            <person name="Hori S."/>
            <person name="Arai W."/>
            <person name="Tsubouchi T."/>
            <person name="Morono Y."/>
            <person name="Uchiyama I."/>
            <person name="Ito T."/>
            <person name="Fujiyama A."/>
            <person name="Inagaki F."/>
            <person name="Takami H."/>
        </authorList>
    </citation>
    <scope>NUCLEOTIDE SEQUENCE</scope>
    <source>
        <strain evidence="2">Expedition CK06-06</strain>
    </source>
</reference>
<dbReference type="AlphaFoldDB" id="X1ADF7"/>
<keyword evidence="1" id="KW-1133">Transmembrane helix</keyword>
<keyword evidence="1" id="KW-0812">Transmembrane</keyword>
<comment type="caution">
    <text evidence="2">The sequence shown here is derived from an EMBL/GenBank/DDBJ whole genome shotgun (WGS) entry which is preliminary data.</text>
</comment>
<evidence type="ECO:0000256" key="1">
    <source>
        <dbReference type="SAM" id="Phobius"/>
    </source>
</evidence>
<organism evidence="2">
    <name type="scientific">marine sediment metagenome</name>
    <dbReference type="NCBI Taxonomy" id="412755"/>
    <lineage>
        <taxon>unclassified sequences</taxon>
        <taxon>metagenomes</taxon>
        <taxon>ecological metagenomes</taxon>
    </lineage>
</organism>